<dbReference type="PIRSF" id="PIRSF036427">
    <property type="entry name" value="Precrrn-2_mtase"/>
    <property type="match status" value="1"/>
</dbReference>
<dbReference type="GO" id="GO:0030788">
    <property type="term" value="F:precorrin-2 C20-methyltransferase activity"/>
    <property type="evidence" value="ECO:0007669"/>
    <property type="project" value="UniProtKB-EC"/>
</dbReference>
<protein>
    <submittedName>
        <fullName evidence="9">Precorrin-2 C(20)-methyltransferase</fullName>
        <ecNumber evidence="9">2.1.1.130</ecNumber>
    </submittedName>
</protein>
<dbReference type="CDD" id="cd11645">
    <property type="entry name" value="Precorrin_2_C20_MT"/>
    <property type="match status" value="1"/>
</dbReference>
<evidence type="ECO:0000313" key="10">
    <source>
        <dbReference type="Proteomes" id="UP000721415"/>
    </source>
</evidence>
<dbReference type="Proteomes" id="UP000721415">
    <property type="component" value="Unassembled WGS sequence"/>
</dbReference>
<dbReference type="Pfam" id="PF00590">
    <property type="entry name" value="TP_methylase"/>
    <property type="match status" value="1"/>
</dbReference>
<dbReference type="InterPro" id="IPR035996">
    <property type="entry name" value="4pyrrol_Methylase_sf"/>
</dbReference>
<keyword evidence="3" id="KW-0169">Cobalamin biosynthesis</keyword>
<dbReference type="InterPro" id="IPR014777">
    <property type="entry name" value="4pyrrole_Mease_sub1"/>
</dbReference>
<dbReference type="PANTHER" id="PTHR43467">
    <property type="entry name" value="COBALT-PRECORRIN-2 C(20)-METHYLTRANSFERASE"/>
    <property type="match status" value="1"/>
</dbReference>
<feature type="domain" description="Tetrapyrrole methylase" evidence="8">
    <location>
        <begin position="4"/>
        <end position="211"/>
    </location>
</feature>
<dbReference type="InterPro" id="IPR000878">
    <property type="entry name" value="4pyrrol_Mease"/>
</dbReference>
<comment type="similarity">
    <text evidence="2 7">Belongs to the precorrin methyltransferase family.</text>
</comment>
<keyword evidence="6" id="KW-0949">S-adenosyl-L-methionine</keyword>
<evidence type="ECO:0000256" key="6">
    <source>
        <dbReference type="ARBA" id="ARBA00022691"/>
    </source>
</evidence>
<dbReference type="Gene3D" id="3.40.1010.10">
    <property type="entry name" value="Cobalt-precorrin-4 Transmethylase, Domain 1"/>
    <property type="match status" value="1"/>
</dbReference>
<dbReference type="NCBIfam" id="TIGR01467">
    <property type="entry name" value="cobI_cbiL"/>
    <property type="match status" value="1"/>
</dbReference>
<evidence type="ECO:0000256" key="5">
    <source>
        <dbReference type="ARBA" id="ARBA00022679"/>
    </source>
</evidence>
<evidence type="ECO:0000256" key="2">
    <source>
        <dbReference type="ARBA" id="ARBA00005879"/>
    </source>
</evidence>
<keyword evidence="4 9" id="KW-0489">Methyltransferase</keyword>
<dbReference type="InterPro" id="IPR012382">
    <property type="entry name" value="CobI/CbiL"/>
</dbReference>
<proteinExistence type="inferred from homology"/>
<evidence type="ECO:0000256" key="4">
    <source>
        <dbReference type="ARBA" id="ARBA00022603"/>
    </source>
</evidence>
<evidence type="ECO:0000259" key="8">
    <source>
        <dbReference type="Pfam" id="PF00590"/>
    </source>
</evidence>
<reference evidence="9 10" key="1">
    <citation type="submission" date="2020-07" db="EMBL/GenBank/DDBJ databases">
        <title>Facklamia lactis sp. nov., isolated from raw milk.</title>
        <authorList>
            <person name="Doll E.V."/>
            <person name="Huptas C."/>
            <person name="Staib L."/>
            <person name="Wenning M."/>
            <person name="Scherer S."/>
        </authorList>
    </citation>
    <scope>NUCLEOTIDE SEQUENCE [LARGE SCALE GENOMIC DNA]</scope>
    <source>
        <strain evidence="9 10">DSM 111018</strain>
    </source>
</reference>
<evidence type="ECO:0000256" key="1">
    <source>
        <dbReference type="ARBA" id="ARBA00004953"/>
    </source>
</evidence>
<keyword evidence="5 9" id="KW-0808">Transferase</keyword>
<name>A0ABS0LNT8_9LACT</name>
<dbReference type="EC" id="2.1.1.130" evidence="9"/>
<dbReference type="InterPro" id="IPR006364">
    <property type="entry name" value="CobI/CbiL/CobIJ_dom"/>
</dbReference>
<dbReference type="GO" id="GO:0032259">
    <property type="term" value="P:methylation"/>
    <property type="evidence" value="ECO:0007669"/>
    <property type="project" value="UniProtKB-KW"/>
</dbReference>
<dbReference type="EMBL" id="JACBXQ010000001">
    <property type="protein sequence ID" value="MBG9985825.1"/>
    <property type="molecule type" value="Genomic_DNA"/>
</dbReference>
<accession>A0ABS0LNT8</accession>
<comment type="pathway">
    <text evidence="1">Cofactor biosynthesis; adenosylcobalamin biosynthesis.</text>
</comment>
<evidence type="ECO:0000256" key="7">
    <source>
        <dbReference type="PIRNR" id="PIRNR036427"/>
    </source>
</evidence>
<sequence>MLGKLFAIGVGPGDPKLMTVKAIETIQTLDVIYTPQADVAKKSVALTIAEAYLPEEIRIEARHFPMVNDLKSKMQQWESISKEIQVELEEGFNVGFLTLGDPSTYSTFSYLLERMDFKFNVEVIPGVTSFAQIAAISQKPLVLDQEKLCILPATASQEEIHHCIELYENLVIMKVKRHLKKILPILKAFDLLGASYLISDASMPSQKIYKNLETFTGDEKLSYFSTIIVQKKREEASI</sequence>
<keyword evidence="10" id="KW-1185">Reference proteome</keyword>
<dbReference type="SUPFAM" id="SSF53790">
    <property type="entry name" value="Tetrapyrrole methylase"/>
    <property type="match status" value="1"/>
</dbReference>
<evidence type="ECO:0000313" key="9">
    <source>
        <dbReference type="EMBL" id="MBG9985825.1"/>
    </source>
</evidence>
<dbReference type="Gene3D" id="3.30.950.10">
    <property type="entry name" value="Methyltransferase, Cobalt-precorrin-4 Transmethylase, Domain 2"/>
    <property type="match status" value="1"/>
</dbReference>
<evidence type="ECO:0000256" key="3">
    <source>
        <dbReference type="ARBA" id="ARBA00022573"/>
    </source>
</evidence>
<dbReference type="PANTHER" id="PTHR43467:SF2">
    <property type="entry name" value="COBALT-PRECORRIN-2 C(20)-METHYLTRANSFERASE"/>
    <property type="match status" value="1"/>
</dbReference>
<comment type="caution">
    <text evidence="9">The sequence shown here is derived from an EMBL/GenBank/DDBJ whole genome shotgun (WGS) entry which is preliminary data.</text>
</comment>
<gene>
    <name evidence="9" type="primary">cobI</name>
    <name evidence="9" type="ORF">HZY91_02830</name>
</gene>
<dbReference type="RefSeq" id="WP_197114484.1">
    <property type="nucleotide sequence ID" value="NZ_JACBXQ010000001.1"/>
</dbReference>
<dbReference type="InterPro" id="IPR014776">
    <property type="entry name" value="4pyrrole_Mease_sub2"/>
</dbReference>
<organism evidence="9 10">
    <name type="scientific">Facklamia lactis</name>
    <dbReference type="NCBI Taxonomy" id="2749967"/>
    <lineage>
        <taxon>Bacteria</taxon>
        <taxon>Bacillati</taxon>
        <taxon>Bacillota</taxon>
        <taxon>Bacilli</taxon>
        <taxon>Lactobacillales</taxon>
        <taxon>Aerococcaceae</taxon>
        <taxon>Facklamia</taxon>
    </lineage>
</organism>